<comment type="pathway">
    <text evidence="3">Protein modification; protein ubiquitination.</text>
</comment>
<name>A0A5N6NQN6_9ASTR</name>
<dbReference type="FunFam" id="3.30.40.10:FF:000285">
    <property type="entry name" value="RING-H2 finger protein ATL43"/>
    <property type="match status" value="1"/>
</dbReference>
<keyword evidence="12 17" id="KW-1133">Transmembrane helix</keyword>
<dbReference type="GO" id="GO:0008270">
    <property type="term" value="F:zinc ion binding"/>
    <property type="evidence" value="ECO:0007669"/>
    <property type="project" value="UniProtKB-KW"/>
</dbReference>
<evidence type="ECO:0000256" key="16">
    <source>
        <dbReference type="SAM" id="MobiDB-lite"/>
    </source>
</evidence>
<evidence type="ECO:0000259" key="18">
    <source>
        <dbReference type="PROSITE" id="PS50089"/>
    </source>
</evidence>
<dbReference type="EC" id="2.3.2.27" evidence="4"/>
<evidence type="ECO:0000256" key="3">
    <source>
        <dbReference type="ARBA" id="ARBA00004906"/>
    </source>
</evidence>
<comment type="caution">
    <text evidence="19">The sequence shown here is derived from an EMBL/GenBank/DDBJ whole genome shotgun (WGS) entry which is preliminary data.</text>
</comment>
<evidence type="ECO:0000313" key="20">
    <source>
        <dbReference type="Proteomes" id="UP000326396"/>
    </source>
</evidence>
<comment type="subcellular location">
    <subcellularLocation>
        <location evidence="2">Membrane</location>
        <topology evidence="2">Single-pass membrane protein</topology>
    </subcellularLocation>
</comment>
<dbReference type="CDD" id="cd16461">
    <property type="entry name" value="RING-H2_EL5-like"/>
    <property type="match status" value="1"/>
</dbReference>
<dbReference type="SUPFAM" id="SSF57850">
    <property type="entry name" value="RING/U-box"/>
    <property type="match status" value="1"/>
</dbReference>
<dbReference type="OrthoDB" id="9984778at2759"/>
<evidence type="ECO:0000256" key="7">
    <source>
        <dbReference type="ARBA" id="ARBA00022723"/>
    </source>
</evidence>
<dbReference type="GO" id="GO:0016567">
    <property type="term" value="P:protein ubiquitination"/>
    <property type="evidence" value="ECO:0007669"/>
    <property type="project" value="UniProtKB-UniPathway"/>
</dbReference>
<evidence type="ECO:0000256" key="9">
    <source>
        <dbReference type="ARBA" id="ARBA00022771"/>
    </source>
</evidence>
<evidence type="ECO:0000256" key="6">
    <source>
        <dbReference type="ARBA" id="ARBA00022692"/>
    </source>
</evidence>
<evidence type="ECO:0000256" key="15">
    <source>
        <dbReference type="PROSITE-ProRule" id="PRU00175"/>
    </source>
</evidence>
<dbReference type="UniPathway" id="UPA00143"/>
<dbReference type="SMART" id="SM00184">
    <property type="entry name" value="RING"/>
    <property type="match status" value="1"/>
</dbReference>
<keyword evidence="20" id="KW-1185">Reference proteome</keyword>
<dbReference type="GO" id="GO:0061630">
    <property type="term" value="F:ubiquitin protein ligase activity"/>
    <property type="evidence" value="ECO:0007669"/>
    <property type="project" value="UniProtKB-EC"/>
</dbReference>
<dbReference type="EMBL" id="SZYD01000010">
    <property type="protein sequence ID" value="KAD4982582.1"/>
    <property type="molecule type" value="Genomic_DNA"/>
</dbReference>
<evidence type="ECO:0000256" key="10">
    <source>
        <dbReference type="ARBA" id="ARBA00022786"/>
    </source>
</evidence>
<comment type="similarity">
    <text evidence="14">Belongs to the RING-type zinc finger family. ATL subfamily.</text>
</comment>
<keyword evidence="9 15" id="KW-0863">Zinc-finger</keyword>
<feature type="compositionally biased region" description="Basic and acidic residues" evidence="16">
    <location>
        <begin position="307"/>
        <end position="321"/>
    </location>
</feature>
<evidence type="ECO:0000256" key="11">
    <source>
        <dbReference type="ARBA" id="ARBA00022833"/>
    </source>
</evidence>
<comment type="catalytic activity">
    <reaction evidence="1">
        <text>S-ubiquitinyl-[E2 ubiquitin-conjugating enzyme]-L-cysteine + [acceptor protein]-L-lysine = [E2 ubiquitin-conjugating enzyme]-L-cysteine + N(6)-ubiquitinyl-[acceptor protein]-L-lysine.</text>
        <dbReference type="EC" id="2.3.2.27"/>
    </reaction>
</comment>
<feature type="domain" description="RING-type" evidence="18">
    <location>
        <begin position="140"/>
        <end position="182"/>
    </location>
</feature>
<proteinExistence type="inferred from homology"/>
<feature type="region of interest" description="Disordered" evidence="16">
    <location>
        <begin position="306"/>
        <end position="329"/>
    </location>
</feature>
<dbReference type="PROSITE" id="PS50089">
    <property type="entry name" value="ZF_RING_2"/>
    <property type="match status" value="1"/>
</dbReference>
<accession>A0A5N6NQN6</accession>
<keyword evidence="11" id="KW-0862">Zinc</keyword>
<evidence type="ECO:0000256" key="14">
    <source>
        <dbReference type="ARBA" id="ARBA00024209"/>
    </source>
</evidence>
<evidence type="ECO:0000256" key="1">
    <source>
        <dbReference type="ARBA" id="ARBA00000900"/>
    </source>
</evidence>
<dbReference type="InterPro" id="IPR044600">
    <property type="entry name" value="ATL1/ATL16-like"/>
</dbReference>
<dbReference type="GO" id="GO:0016020">
    <property type="term" value="C:membrane"/>
    <property type="evidence" value="ECO:0007669"/>
    <property type="project" value="UniProtKB-SubCell"/>
</dbReference>
<keyword evidence="7" id="KW-0479">Metal-binding</keyword>
<protein>
    <recommendedName>
        <fullName evidence="4">RING-type E3 ubiquitin transferase</fullName>
        <ecNumber evidence="4">2.3.2.27</ecNumber>
    </recommendedName>
</protein>
<keyword evidence="5" id="KW-0808">Transferase</keyword>
<evidence type="ECO:0000256" key="12">
    <source>
        <dbReference type="ARBA" id="ARBA00022989"/>
    </source>
</evidence>
<evidence type="ECO:0000256" key="13">
    <source>
        <dbReference type="ARBA" id="ARBA00023136"/>
    </source>
</evidence>
<reference evidence="19 20" key="1">
    <citation type="submission" date="2019-05" db="EMBL/GenBank/DDBJ databases">
        <title>Mikania micrantha, genome provides insights into the molecular mechanism of rapid growth.</title>
        <authorList>
            <person name="Liu B."/>
        </authorList>
    </citation>
    <scope>NUCLEOTIDE SEQUENCE [LARGE SCALE GENOMIC DNA]</scope>
    <source>
        <strain evidence="19">NLD-2019</strain>
        <tissue evidence="19">Leaf</tissue>
    </source>
</reference>
<keyword evidence="13 17" id="KW-0472">Membrane</keyword>
<evidence type="ECO:0000256" key="5">
    <source>
        <dbReference type="ARBA" id="ARBA00022679"/>
    </source>
</evidence>
<evidence type="ECO:0000256" key="17">
    <source>
        <dbReference type="SAM" id="Phobius"/>
    </source>
</evidence>
<dbReference type="InterPro" id="IPR013083">
    <property type="entry name" value="Znf_RING/FYVE/PHD"/>
</dbReference>
<dbReference type="Proteomes" id="UP000326396">
    <property type="component" value="Linkage Group LG18"/>
</dbReference>
<keyword evidence="6 17" id="KW-0812">Transmembrane</keyword>
<evidence type="ECO:0000256" key="2">
    <source>
        <dbReference type="ARBA" id="ARBA00004167"/>
    </source>
</evidence>
<dbReference type="InterPro" id="IPR001841">
    <property type="entry name" value="Znf_RING"/>
</dbReference>
<dbReference type="PANTHER" id="PTHR46913">
    <property type="entry name" value="RING-H2 FINGER PROTEIN ATL16"/>
    <property type="match status" value="1"/>
</dbReference>
<gene>
    <name evidence="19" type="ORF">E3N88_19253</name>
</gene>
<keyword evidence="8" id="KW-0732">Signal</keyword>
<evidence type="ECO:0000313" key="19">
    <source>
        <dbReference type="EMBL" id="KAD4982582.1"/>
    </source>
</evidence>
<organism evidence="19 20">
    <name type="scientific">Mikania micrantha</name>
    <name type="common">bitter vine</name>
    <dbReference type="NCBI Taxonomy" id="192012"/>
    <lineage>
        <taxon>Eukaryota</taxon>
        <taxon>Viridiplantae</taxon>
        <taxon>Streptophyta</taxon>
        <taxon>Embryophyta</taxon>
        <taxon>Tracheophyta</taxon>
        <taxon>Spermatophyta</taxon>
        <taxon>Magnoliopsida</taxon>
        <taxon>eudicotyledons</taxon>
        <taxon>Gunneridae</taxon>
        <taxon>Pentapetalae</taxon>
        <taxon>asterids</taxon>
        <taxon>campanulids</taxon>
        <taxon>Asterales</taxon>
        <taxon>Asteraceae</taxon>
        <taxon>Asteroideae</taxon>
        <taxon>Heliantheae alliance</taxon>
        <taxon>Eupatorieae</taxon>
        <taxon>Mikania</taxon>
    </lineage>
</organism>
<dbReference type="Pfam" id="PF13639">
    <property type="entry name" value="zf-RING_2"/>
    <property type="match status" value="1"/>
</dbReference>
<dbReference type="AlphaFoldDB" id="A0A5N6NQN6"/>
<feature type="transmembrane region" description="Helical" evidence="17">
    <location>
        <begin position="58"/>
        <end position="78"/>
    </location>
</feature>
<evidence type="ECO:0000256" key="4">
    <source>
        <dbReference type="ARBA" id="ARBA00012483"/>
    </source>
</evidence>
<keyword evidence="10" id="KW-0833">Ubl conjugation pathway</keyword>
<sequence>MGSMGDPSNTNWPPYNGYRDCSQGICSIYCPQWCYIIFPPPPPFQSGDEGSSMNFSPLIIIVIGILASAFLLVSYYTIISKYCKRRENQLTSTVESESRNQSASHDQWQHATTGLDESLIKSIAVCTYMKGGEVVDGSDCAVCLSEFQDGESVRLLPKCGHAFHLPCIDTWLRSHSNCPLCRSHVMPGIPVPFQRPPESQIRSSNLNVSSLVFQRRNDLVIVVQEPESDDHRDEVVVNIIRNDNLPEYPFHELDYSVDGIRIPMNMGIEDAQESQQVRRSTSMGSMSCQNQNLLIADILGIDDDHEEDHHHQQVGPSKEDYSNSTNSVNTMKRSVSTGRLVFIKNEKEKQEKYFIPSD</sequence>
<evidence type="ECO:0000256" key="8">
    <source>
        <dbReference type="ARBA" id="ARBA00022729"/>
    </source>
</evidence>
<dbReference type="Gene3D" id="3.30.40.10">
    <property type="entry name" value="Zinc/RING finger domain, C3HC4 (zinc finger)"/>
    <property type="match status" value="1"/>
</dbReference>
<dbReference type="PANTHER" id="PTHR46913:SF22">
    <property type="entry name" value="RING-TYPE E3 UBIQUITIN TRANSFERASE"/>
    <property type="match status" value="1"/>
</dbReference>